<feature type="non-terminal residue" evidence="1">
    <location>
        <position position="1"/>
    </location>
</feature>
<dbReference type="AlphaFoldDB" id="A0A0F9JJX8"/>
<name>A0A0F9JJX8_9ZZZZ</name>
<proteinExistence type="predicted"/>
<reference evidence="1" key="1">
    <citation type="journal article" date="2015" name="Nature">
        <title>Complex archaea that bridge the gap between prokaryotes and eukaryotes.</title>
        <authorList>
            <person name="Spang A."/>
            <person name="Saw J.H."/>
            <person name="Jorgensen S.L."/>
            <person name="Zaremba-Niedzwiedzka K."/>
            <person name="Martijn J."/>
            <person name="Lind A.E."/>
            <person name="van Eijk R."/>
            <person name="Schleper C."/>
            <person name="Guy L."/>
            <person name="Ettema T.J."/>
        </authorList>
    </citation>
    <scope>NUCLEOTIDE SEQUENCE</scope>
</reference>
<sequence>IMVFVKDVIWKMNNKITLKDIRKAINLLNANDNVNTEDNIKSYK</sequence>
<organism evidence="1">
    <name type="scientific">marine sediment metagenome</name>
    <dbReference type="NCBI Taxonomy" id="412755"/>
    <lineage>
        <taxon>unclassified sequences</taxon>
        <taxon>metagenomes</taxon>
        <taxon>ecological metagenomes</taxon>
    </lineage>
</organism>
<gene>
    <name evidence="1" type="ORF">LCGC14_1443290</name>
</gene>
<accession>A0A0F9JJX8</accession>
<dbReference type="EMBL" id="LAZR01009863">
    <property type="protein sequence ID" value="KKM70179.1"/>
    <property type="molecule type" value="Genomic_DNA"/>
</dbReference>
<evidence type="ECO:0000313" key="1">
    <source>
        <dbReference type="EMBL" id="KKM70179.1"/>
    </source>
</evidence>
<protein>
    <submittedName>
        <fullName evidence="1">Uncharacterized protein</fullName>
    </submittedName>
</protein>
<comment type="caution">
    <text evidence="1">The sequence shown here is derived from an EMBL/GenBank/DDBJ whole genome shotgun (WGS) entry which is preliminary data.</text>
</comment>